<gene>
    <name evidence="1" type="ORF">F0P96_10475</name>
</gene>
<evidence type="ECO:0000313" key="2">
    <source>
        <dbReference type="Proteomes" id="UP000326380"/>
    </source>
</evidence>
<dbReference type="RefSeq" id="WP_151078806.1">
    <property type="nucleotide sequence ID" value="NZ_CP047647.1"/>
</dbReference>
<reference evidence="1 2" key="1">
    <citation type="submission" date="2019-09" db="EMBL/GenBank/DDBJ databases">
        <title>Genome sequence of Hymenobacter sp. M3.</title>
        <authorList>
            <person name="Srinivasan S."/>
        </authorList>
    </citation>
    <scope>NUCLEOTIDE SEQUENCE [LARGE SCALE GENOMIC DNA]</scope>
    <source>
        <strain evidence="1 2">M3</strain>
    </source>
</reference>
<keyword evidence="2" id="KW-1185">Reference proteome</keyword>
<proteinExistence type="predicted"/>
<name>A0A7L4ZYL5_9BACT</name>
<organism evidence="1 2">
    <name type="scientific">Hymenobacter busanensis</name>
    <dbReference type="NCBI Taxonomy" id="2607656"/>
    <lineage>
        <taxon>Bacteria</taxon>
        <taxon>Pseudomonadati</taxon>
        <taxon>Bacteroidota</taxon>
        <taxon>Cytophagia</taxon>
        <taxon>Cytophagales</taxon>
        <taxon>Hymenobacteraceae</taxon>
        <taxon>Hymenobacter</taxon>
    </lineage>
</organism>
<protein>
    <submittedName>
        <fullName evidence="1">Uncharacterized protein</fullName>
    </submittedName>
</protein>
<dbReference type="Proteomes" id="UP000326380">
    <property type="component" value="Unassembled WGS sequence"/>
</dbReference>
<dbReference type="AlphaFoldDB" id="A0A7L4ZYL5"/>
<sequence>MASARFKTLPPNCRIVSETPRPATRPQVPPAATSAAQTDKLVPEPADAPDAPKKPRIVATPDQTKDAALRPRFALAKWPDYEGLRFTAHGLTTAQADTLCRAAEAAGILPQS</sequence>
<comment type="caution">
    <text evidence="1">The sequence shown here is derived from an EMBL/GenBank/DDBJ whole genome shotgun (WGS) entry which is preliminary data.</text>
</comment>
<evidence type="ECO:0000313" key="1">
    <source>
        <dbReference type="EMBL" id="KAA9333385.1"/>
    </source>
</evidence>
<dbReference type="EMBL" id="VTWU01000003">
    <property type="protein sequence ID" value="KAA9333385.1"/>
    <property type="molecule type" value="Genomic_DNA"/>
</dbReference>
<accession>A0A7L4ZYL5</accession>